<gene>
    <name evidence="1" type="ORF">SAMN05444406_1516</name>
</gene>
<name>A0A1I5YKT1_9FIRM</name>
<evidence type="ECO:0008006" key="3">
    <source>
        <dbReference type="Google" id="ProtNLM"/>
    </source>
</evidence>
<dbReference type="Pfam" id="PF16431">
    <property type="entry name" value="DUF5028"/>
    <property type="match status" value="1"/>
</dbReference>
<organism evidence="1 2">
    <name type="scientific">Caldicoprobacter faecalis</name>
    <dbReference type="NCBI Taxonomy" id="937334"/>
    <lineage>
        <taxon>Bacteria</taxon>
        <taxon>Bacillati</taxon>
        <taxon>Bacillota</taxon>
        <taxon>Clostridia</taxon>
        <taxon>Caldicoprobacterales</taxon>
        <taxon>Caldicoprobacteraceae</taxon>
        <taxon>Caldicoprobacter</taxon>
    </lineage>
</organism>
<evidence type="ECO:0000313" key="1">
    <source>
        <dbReference type="EMBL" id="SFQ44780.1"/>
    </source>
</evidence>
<dbReference type="RefSeq" id="WP_025747776.1">
    <property type="nucleotide sequence ID" value="NZ_FOXR01000051.1"/>
</dbReference>
<dbReference type="STRING" id="937334.SAMN05444406_1516"/>
<dbReference type="OrthoDB" id="2862840at2"/>
<sequence length="198" mass="23163">MKKKIVISVLAVCLMVAWIVRFIDVNRKTKDAEIRHYDVGEVVAIEDNYFVHSTENMNGYEVIVNSARVMDYGEYLKKYGLTEKDVQDRYPPDKVYDVHITLRNIDNTTGGIYLPNWILQGVDQYTSINLELYRLVNPEANGVIAVALRPGTEMDFYLPFDLREYHYNKRTWKNIDNYPISLVVSKYPVKKMIDIVKR</sequence>
<evidence type="ECO:0000313" key="2">
    <source>
        <dbReference type="Proteomes" id="UP000198577"/>
    </source>
</evidence>
<reference evidence="1 2" key="1">
    <citation type="submission" date="2016-10" db="EMBL/GenBank/DDBJ databases">
        <authorList>
            <person name="de Groot N.N."/>
        </authorList>
    </citation>
    <scope>NUCLEOTIDE SEQUENCE [LARGE SCALE GENOMIC DNA]</scope>
    <source>
        <strain evidence="1 2">DSM 20678</strain>
    </source>
</reference>
<keyword evidence="2" id="KW-1185">Reference proteome</keyword>
<protein>
    <recommendedName>
        <fullName evidence="3">DUF5028 domain-containing protein</fullName>
    </recommendedName>
</protein>
<dbReference type="EMBL" id="FOXR01000051">
    <property type="protein sequence ID" value="SFQ44780.1"/>
    <property type="molecule type" value="Genomic_DNA"/>
</dbReference>
<accession>A0A1I5YKT1</accession>
<dbReference type="InterPro" id="IPR032209">
    <property type="entry name" value="DUF5028"/>
</dbReference>
<dbReference type="Proteomes" id="UP000198577">
    <property type="component" value="Unassembled WGS sequence"/>
</dbReference>
<dbReference type="AlphaFoldDB" id="A0A1I5YKT1"/>
<proteinExistence type="predicted"/>